<dbReference type="AlphaFoldDB" id="A0A170SJQ0"/>
<evidence type="ECO:0000259" key="1">
    <source>
        <dbReference type="Pfam" id="PF01551"/>
    </source>
</evidence>
<accession>A0A170SJQ0</accession>
<gene>
    <name evidence="2" type="ORF">CHITON_0965</name>
</gene>
<evidence type="ECO:0000313" key="2">
    <source>
        <dbReference type="EMBL" id="CUX77744.1"/>
    </source>
</evidence>
<dbReference type="STRING" id="54262.CHITON_0965"/>
<organism evidence="2 3">
    <name type="scientific">Thermococcus chitonophagus</name>
    <dbReference type="NCBI Taxonomy" id="54262"/>
    <lineage>
        <taxon>Archaea</taxon>
        <taxon>Methanobacteriati</taxon>
        <taxon>Methanobacteriota</taxon>
        <taxon>Thermococci</taxon>
        <taxon>Thermococcales</taxon>
        <taxon>Thermococcaceae</taxon>
        <taxon>Thermococcus</taxon>
    </lineage>
</organism>
<dbReference type="Pfam" id="PF01551">
    <property type="entry name" value="Peptidase_M23"/>
    <property type="match status" value="1"/>
</dbReference>
<dbReference type="KEGG" id="tch:CHITON_0965"/>
<reference evidence="3" key="1">
    <citation type="submission" date="2016-01" db="EMBL/GenBank/DDBJ databases">
        <authorList>
            <person name="Vorgias C.E."/>
        </authorList>
    </citation>
    <scope>NUCLEOTIDE SEQUENCE [LARGE SCALE GENOMIC DNA]</scope>
</reference>
<dbReference type="InterPro" id="IPR011055">
    <property type="entry name" value="Dup_hybrid_motif"/>
</dbReference>
<dbReference type="SUPFAM" id="SSF51261">
    <property type="entry name" value="Duplicated hybrid motif"/>
    <property type="match status" value="1"/>
</dbReference>
<sequence length="130" mass="14115">MADGIVVDVSDGMKDNPVGRISLSVKEILGNYVVIDHGGVYSLYAHLKNGSVSVRPGERVKAGTVIGLAGNSGMSSFPHLHFQLMDREDFYDAVSLPVLMQYTVEGKNCKKYPSKNEIICGLDPQIHPIP</sequence>
<dbReference type="CDD" id="cd12797">
    <property type="entry name" value="M23_peptidase"/>
    <property type="match status" value="1"/>
</dbReference>
<dbReference type="PANTHER" id="PTHR21666:SF290">
    <property type="entry name" value="PEPTIDASE M23 DOMAIN PROTEIN"/>
    <property type="match status" value="1"/>
</dbReference>
<dbReference type="PANTHER" id="PTHR21666">
    <property type="entry name" value="PEPTIDASE-RELATED"/>
    <property type="match status" value="1"/>
</dbReference>
<dbReference type="GO" id="GO:0004222">
    <property type="term" value="F:metalloendopeptidase activity"/>
    <property type="evidence" value="ECO:0007669"/>
    <property type="project" value="TreeGrafter"/>
</dbReference>
<evidence type="ECO:0000313" key="3">
    <source>
        <dbReference type="Proteomes" id="UP000093069"/>
    </source>
</evidence>
<feature type="domain" description="M23ase beta-sheet core" evidence="1">
    <location>
        <begin position="21"/>
        <end position="89"/>
    </location>
</feature>
<dbReference type="Proteomes" id="UP000093069">
    <property type="component" value="Chromosome I"/>
</dbReference>
<name>A0A170SJQ0_9EURY</name>
<dbReference type="EMBL" id="LN999010">
    <property type="protein sequence ID" value="CUX77744.1"/>
    <property type="molecule type" value="Genomic_DNA"/>
</dbReference>
<dbReference type="InterPro" id="IPR016047">
    <property type="entry name" value="M23ase_b-sheet_dom"/>
</dbReference>
<dbReference type="OrthoDB" id="7494at2157"/>
<dbReference type="Gene3D" id="2.70.70.10">
    <property type="entry name" value="Glucose Permease (Domain IIA)"/>
    <property type="match status" value="1"/>
</dbReference>
<proteinExistence type="predicted"/>
<protein>
    <submittedName>
        <fullName evidence="2">Peptidase, M23/M37 family</fullName>
    </submittedName>
</protein>
<dbReference type="InterPro" id="IPR050570">
    <property type="entry name" value="Cell_wall_metabolism_enzyme"/>
</dbReference>